<feature type="region of interest" description="Disordered" evidence="3">
    <location>
        <begin position="904"/>
        <end position="927"/>
    </location>
</feature>
<dbReference type="GO" id="GO:1901096">
    <property type="term" value="P:regulation of autophagosome maturation"/>
    <property type="evidence" value="ECO:0007669"/>
    <property type="project" value="TreeGrafter"/>
</dbReference>
<dbReference type="AlphaFoldDB" id="A0A131YKR0"/>
<keyword evidence="2" id="KW-0072">Autophagy</keyword>
<evidence type="ECO:0000259" key="5">
    <source>
        <dbReference type="Pfam" id="PF19439"/>
    </source>
</evidence>
<dbReference type="GO" id="GO:0005770">
    <property type="term" value="C:late endosome"/>
    <property type="evidence" value="ECO:0007669"/>
    <property type="project" value="TreeGrafter"/>
</dbReference>
<dbReference type="Pfam" id="PF19439">
    <property type="entry name" value="CLEC16A_C"/>
    <property type="match status" value="1"/>
</dbReference>
<evidence type="ECO:0000256" key="3">
    <source>
        <dbReference type="SAM" id="MobiDB-lite"/>
    </source>
</evidence>
<dbReference type="GO" id="GO:0005794">
    <property type="term" value="C:Golgi apparatus"/>
    <property type="evidence" value="ECO:0007669"/>
    <property type="project" value="TreeGrafter"/>
</dbReference>
<dbReference type="GO" id="GO:0006914">
    <property type="term" value="P:autophagy"/>
    <property type="evidence" value="ECO:0007669"/>
    <property type="project" value="UniProtKB-KW"/>
</dbReference>
<dbReference type="PANTHER" id="PTHR21481">
    <property type="entry name" value="PROTEIN CLEC16A"/>
    <property type="match status" value="1"/>
</dbReference>
<feature type="domain" description="CLEC16A/TT9 C-terminal" evidence="5">
    <location>
        <begin position="108"/>
        <end position="907"/>
    </location>
</feature>
<feature type="domain" description="FPL" evidence="4">
    <location>
        <begin position="1"/>
        <end position="60"/>
    </location>
</feature>
<evidence type="ECO:0000259" key="4">
    <source>
        <dbReference type="Pfam" id="PF09758"/>
    </source>
</evidence>
<feature type="region of interest" description="Disordered" evidence="3">
    <location>
        <begin position="253"/>
        <end position="306"/>
    </location>
</feature>
<comment type="similarity">
    <text evidence="1">Belongs to the CLEC16A/gop-1 family.</text>
</comment>
<dbReference type="InterPro" id="IPR045820">
    <property type="entry name" value="CLEC16A/TT9_C"/>
</dbReference>
<evidence type="ECO:0000256" key="1">
    <source>
        <dbReference type="ARBA" id="ARBA00006441"/>
    </source>
</evidence>
<dbReference type="GO" id="GO:0016197">
    <property type="term" value="P:endosomal transport"/>
    <property type="evidence" value="ECO:0007669"/>
    <property type="project" value="TreeGrafter"/>
</dbReference>
<evidence type="ECO:0000313" key="6">
    <source>
        <dbReference type="EMBL" id="JAP78501.1"/>
    </source>
</evidence>
<protein>
    <submittedName>
        <fullName evidence="6">Protein CLEC16A</fullName>
    </submittedName>
</protein>
<evidence type="ECO:0000256" key="2">
    <source>
        <dbReference type="ARBA" id="ARBA00023006"/>
    </source>
</evidence>
<name>A0A131YKR0_RHIAP</name>
<feature type="region of interest" description="Disordered" evidence="3">
    <location>
        <begin position="702"/>
        <end position="872"/>
    </location>
</feature>
<sequence length="1030" mass="113483">MAYYISFLKTLSLKLNNHTIHFFYNEHTNDFPLYTEAIKFFNHNESMVRIAVRTLTLNVFKVEDRAMLKFIRDRTAAPYFSNLVYFIGKHVLELDSCVTHAEHGSSTRLSDLVAEHLDHLHYVNDILCLRIEALNAVLTDHLLNRLLVPLYVYSLVQGPHPCLADDRKKVSSIVSLFLLSQVFLIVSHEPLVRQLANIILNRDMKVFTARAKEDSASNKSDLGSEPEFVAPEETLEKSLETWTSVVPASEVDMSAEEQGCHGDPPNASSSTAATPTNAYPPGLHPSVPCHPEDGDHSQPASATDCEVNPAYLPDGLNITDEQKAQAVQRLNMAALEQLSQGWPLCERPFLAAILNALDCSENDHPALFALCLLYALGHNPGINRELLDTVLMPSLNPETKHWYNVALMDKLIQIIALSCKYGSKVRLATLEMSLLLLRQLATIDGESCLQDHHLAGLEQAKEESTLLLRNFYKSEEMFLDMFEDEYQEMKKKPLNVEYLMMDANLLLPPMGTPMSGVEFHKRLPCGEVERMRRAIRVFFLLRELSLFLSNDRETQLPLTNLASCVKVDDVLDLNNSDLIACTVVSKDTQKIRRFMVIDVAQLVLVEPDAKRLGWGVAKFVGFLQDIEVTGDKEDSRCLHITVHSRGSASRNTSGPGSVPLLAARFLFDDHIRCMAAKQRLNKGRMRARQRKMHSIARLLDLPLQPPSPLRHHPHTPRAPCGPAASLSAASSLMHRSLSQDTGLRGRAGTTGSAGPPPHHQPYRPLFTASSKVPGFATARSGHRGSAGDIEGRQRRRSGSSPVSRGRSTSRESSPRLGHRSRDHSEEIPLEDLSTRVTGSPSPVQMRPCSGSPSEGSSSGVCKKPRSEETAMDQAVAAMPEVVAPPVSLVVTSSESTDFEVPLLLPPKEGSATMLPSPPSSVDEMGDSPATECRKPCCFSETSFSEGSGTTEHCNGDFSEETTTCRSSSDETTVLGTDVVDDGFEATLTLAATSKAKDVWCAQSSVFVPLGTSVQASSTQLRRPFSHPSWI</sequence>
<dbReference type="GO" id="GO:0007034">
    <property type="term" value="P:vacuolar transport"/>
    <property type="evidence" value="ECO:0007669"/>
    <property type="project" value="TreeGrafter"/>
</dbReference>
<feature type="compositionally biased region" description="Low complexity" evidence="3">
    <location>
        <begin position="849"/>
        <end position="859"/>
    </location>
</feature>
<organism evidence="6">
    <name type="scientific">Rhipicephalus appendiculatus</name>
    <name type="common">Brown ear tick</name>
    <dbReference type="NCBI Taxonomy" id="34631"/>
    <lineage>
        <taxon>Eukaryota</taxon>
        <taxon>Metazoa</taxon>
        <taxon>Ecdysozoa</taxon>
        <taxon>Arthropoda</taxon>
        <taxon>Chelicerata</taxon>
        <taxon>Arachnida</taxon>
        <taxon>Acari</taxon>
        <taxon>Parasitiformes</taxon>
        <taxon>Ixodida</taxon>
        <taxon>Ixodoidea</taxon>
        <taxon>Ixodidae</taxon>
        <taxon>Rhipicephalinae</taxon>
        <taxon>Rhipicephalus</taxon>
        <taxon>Rhipicephalus</taxon>
    </lineage>
</organism>
<dbReference type="InterPro" id="IPR039272">
    <property type="entry name" value="CLEC16A/TT9"/>
</dbReference>
<dbReference type="PANTHER" id="PTHR21481:SF0">
    <property type="entry name" value="PROTEIN CLEC16A"/>
    <property type="match status" value="1"/>
</dbReference>
<feature type="compositionally biased region" description="Low complexity" evidence="3">
    <location>
        <begin position="723"/>
        <end position="732"/>
    </location>
</feature>
<dbReference type="InterPro" id="IPR019155">
    <property type="entry name" value="CLEC16A/TT9_N"/>
</dbReference>
<reference evidence="6" key="1">
    <citation type="journal article" date="2016" name="Ticks Tick Borne Dis.">
        <title>De novo assembly and annotation of the salivary gland transcriptome of Rhipicephalus appendiculatus male and female ticks during blood feeding.</title>
        <authorList>
            <person name="de Castro M.H."/>
            <person name="de Klerk D."/>
            <person name="Pienaar R."/>
            <person name="Latif A.A."/>
            <person name="Rees D.J."/>
            <person name="Mans B.J."/>
        </authorList>
    </citation>
    <scope>NUCLEOTIDE SEQUENCE</scope>
    <source>
        <tissue evidence="6">Salivary glands</tissue>
    </source>
</reference>
<dbReference type="Pfam" id="PF09758">
    <property type="entry name" value="FPL"/>
    <property type="match status" value="1"/>
</dbReference>
<accession>A0A131YKR0</accession>
<feature type="compositionally biased region" description="Low complexity" evidence="3">
    <location>
        <begin position="264"/>
        <end position="277"/>
    </location>
</feature>
<proteinExistence type="inferred from homology"/>
<dbReference type="EMBL" id="GEDV01010056">
    <property type="protein sequence ID" value="JAP78501.1"/>
    <property type="molecule type" value="Transcribed_RNA"/>
</dbReference>